<feature type="compositionally biased region" description="Low complexity" evidence="1">
    <location>
        <begin position="22"/>
        <end position="38"/>
    </location>
</feature>
<organism evidence="2 3">
    <name type="scientific">Coemansia erecta</name>
    <dbReference type="NCBI Taxonomy" id="147472"/>
    <lineage>
        <taxon>Eukaryota</taxon>
        <taxon>Fungi</taxon>
        <taxon>Fungi incertae sedis</taxon>
        <taxon>Zoopagomycota</taxon>
        <taxon>Kickxellomycotina</taxon>
        <taxon>Kickxellomycetes</taxon>
        <taxon>Kickxellales</taxon>
        <taxon>Kickxellaceae</taxon>
        <taxon>Coemansia</taxon>
    </lineage>
</organism>
<sequence>MNNVNTIVDNIPDVVSVANMAGPTATPAPGGAPPNNQTVSFEETGPPKGPEQSGQYGPGGFPQYPQQQLGNGNPGGWQINPYANQGPNMHAGPMRQRPGNEMSEYEINHNPAYRPPPNQHGDFSSDSSSSIGQPYAHAHHGGKHHGQNKPPPKYSFLNCLKDSIKHIEYMELLPIAGVLGASLYHHFKHRGSQHVVPFKEPSWVKYLGNIAFAHNAYGMVKHRPGGGGGGGGGIPWTGILSALAGSAMASGVRPGFGGGGNQGYGRPPHQRPGIGQQYGRPNQSGYGSSGGFGGFGGGGGGGGGGGDMVTKVLGKILGTLFKGGNTGVRTRDLESGAATDIFSTFDDSYALQRVVAEHYYKHIYLKHMDLRQASAQMLAGAAAICVLRKEPEIQQQLGDSWDQMPEGMTFDQMIMGCVMSEVEELLALKMQQGGMLDPEDTLENVGRMALATVIKIKMDEEKGVEKSQSAAEESWDEREDGVHRTQSVKYAQQQGQQQGQQHHRSRSHHHHPRHHDNRQHNGQGYGESQTYDYGRQPSGSQGFNNDYNTYTDPYQYQY</sequence>
<dbReference type="InterPro" id="IPR053099">
    <property type="entry name" value="WAS/WASL-interacting_domain"/>
</dbReference>
<proteinExistence type="predicted"/>
<dbReference type="GO" id="GO:0005884">
    <property type="term" value="C:actin filament"/>
    <property type="evidence" value="ECO:0007669"/>
    <property type="project" value="TreeGrafter"/>
</dbReference>
<dbReference type="GO" id="GO:0030048">
    <property type="term" value="P:actin filament-based movement"/>
    <property type="evidence" value="ECO:0007669"/>
    <property type="project" value="TreeGrafter"/>
</dbReference>
<feature type="region of interest" description="Disordered" evidence="1">
    <location>
        <begin position="22"/>
        <end position="150"/>
    </location>
</feature>
<dbReference type="Proteomes" id="UP001149813">
    <property type="component" value="Unassembled WGS sequence"/>
</dbReference>
<evidence type="ECO:0000313" key="2">
    <source>
        <dbReference type="EMBL" id="KAJ1723048.1"/>
    </source>
</evidence>
<gene>
    <name evidence="2" type="ORF">LPJ53_002571</name>
</gene>
<keyword evidence="3" id="KW-1185">Reference proteome</keyword>
<dbReference type="AlphaFoldDB" id="A0A9W7Y2J9"/>
<accession>A0A9W7Y2J9</accession>
<feature type="region of interest" description="Disordered" evidence="1">
    <location>
        <begin position="256"/>
        <end position="283"/>
    </location>
</feature>
<dbReference type="EMBL" id="JANBOJ010000083">
    <property type="protein sequence ID" value="KAJ1723048.1"/>
    <property type="molecule type" value="Genomic_DNA"/>
</dbReference>
<protein>
    <submittedName>
        <fullName evidence="2">Uncharacterized protein</fullName>
    </submittedName>
</protein>
<evidence type="ECO:0000313" key="3">
    <source>
        <dbReference type="Proteomes" id="UP001149813"/>
    </source>
</evidence>
<feature type="compositionally biased region" description="Polar residues" evidence="1">
    <location>
        <begin position="526"/>
        <end position="558"/>
    </location>
</feature>
<name>A0A9W7Y2J9_9FUNG</name>
<feature type="compositionally biased region" description="Basic residues" evidence="1">
    <location>
        <begin position="501"/>
        <end position="517"/>
    </location>
</feature>
<dbReference type="PANTHER" id="PTHR48226">
    <property type="entry name" value="OS06G0326200 PROTEIN"/>
    <property type="match status" value="1"/>
</dbReference>
<evidence type="ECO:0000256" key="1">
    <source>
        <dbReference type="SAM" id="MobiDB-lite"/>
    </source>
</evidence>
<dbReference type="PANTHER" id="PTHR48226:SF1">
    <property type="entry name" value="WAS_WASL-INTERACTING PROTEIN FAMILY MEMBER 1"/>
    <property type="match status" value="1"/>
</dbReference>
<reference evidence="2" key="1">
    <citation type="submission" date="2022-07" db="EMBL/GenBank/DDBJ databases">
        <title>Phylogenomic reconstructions and comparative analyses of Kickxellomycotina fungi.</title>
        <authorList>
            <person name="Reynolds N.K."/>
            <person name="Stajich J.E."/>
            <person name="Barry K."/>
            <person name="Grigoriev I.V."/>
            <person name="Crous P."/>
            <person name="Smith M.E."/>
        </authorList>
    </citation>
    <scope>NUCLEOTIDE SEQUENCE</scope>
    <source>
        <strain evidence="2">NBRC 32514</strain>
    </source>
</reference>
<comment type="caution">
    <text evidence="2">The sequence shown here is derived from an EMBL/GenBank/DDBJ whole genome shotgun (WGS) entry which is preliminary data.</text>
</comment>
<feature type="compositionally biased region" description="Basic residues" evidence="1">
    <location>
        <begin position="137"/>
        <end position="147"/>
    </location>
</feature>
<dbReference type="OrthoDB" id="5598612at2759"/>
<feature type="compositionally biased region" description="Low complexity" evidence="1">
    <location>
        <begin position="61"/>
        <end position="71"/>
    </location>
</feature>
<feature type="region of interest" description="Disordered" evidence="1">
    <location>
        <begin position="461"/>
        <end position="558"/>
    </location>
</feature>